<dbReference type="EMBL" id="CP009552">
    <property type="protein sequence ID" value="AIY89928.1"/>
    <property type="molecule type" value="Genomic_DNA"/>
</dbReference>
<dbReference type="STRING" id="565033.GACE_0881"/>
<dbReference type="AlphaFoldDB" id="A0A0A7GDM2"/>
<dbReference type="RefSeq" id="WP_048091489.1">
    <property type="nucleotide sequence ID" value="NZ_CP009552.1"/>
</dbReference>
<organism evidence="1 2">
    <name type="scientific">Geoglobus acetivorans</name>
    <dbReference type="NCBI Taxonomy" id="565033"/>
    <lineage>
        <taxon>Archaea</taxon>
        <taxon>Methanobacteriati</taxon>
        <taxon>Methanobacteriota</taxon>
        <taxon>Archaeoglobi</taxon>
        <taxon>Archaeoglobales</taxon>
        <taxon>Archaeoglobaceae</taxon>
        <taxon>Geoglobus</taxon>
    </lineage>
</organism>
<protein>
    <submittedName>
        <fullName evidence="1">Uncharacterized protein</fullName>
    </submittedName>
</protein>
<accession>A0A0A7GDM2</accession>
<gene>
    <name evidence="1" type="ORF">GACE_0881</name>
</gene>
<dbReference type="KEGG" id="gac:GACE_0881"/>
<dbReference type="GeneID" id="24797474"/>
<dbReference type="Proteomes" id="UP000030624">
    <property type="component" value="Chromosome"/>
</dbReference>
<name>A0A0A7GDM2_GEOAI</name>
<proteinExistence type="predicted"/>
<dbReference type="eggNOG" id="ENOG502N56Q">
    <property type="taxonomic scope" value="Archaea"/>
</dbReference>
<dbReference type="HOGENOM" id="CLU_1458135_0_0_2"/>
<evidence type="ECO:0000313" key="2">
    <source>
        <dbReference type="Proteomes" id="UP000030624"/>
    </source>
</evidence>
<reference evidence="1 2" key="1">
    <citation type="journal article" date="2015" name="Appl. Environ. Microbiol.">
        <title>The Geoglobus acetivorans genome: Fe(III) reduction, acetate utilization, autotrophic growth, and degradation of aromatic compounds in a hyperthermophilic archaeon.</title>
        <authorList>
            <person name="Mardanov A.V."/>
            <person name="Slododkina G.B."/>
            <person name="Slobodkin A.I."/>
            <person name="Beletsky A.V."/>
            <person name="Gavrilov S.N."/>
            <person name="Kublanov I.V."/>
            <person name="Bonch-Osmolovskaya E.A."/>
            <person name="Skryabin K.G."/>
            <person name="Ravin N.V."/>
        </authorList>
    </citation>
    <scope>NUCLEOTIDE SEQUENCE [LARGE SCALE GENOMIC DNA]</scope>
    <source>
        <strain evidence="1 2">SBH6</strain>
    </source>
</reference>
<sequence>MIQPVSVPIDEKFITDACYYAFKTVTCSFDNAMKPRFGNGGLFKHLLGKIGETAFFRFCLENQIAVKHTPFRNDYSELNSMDDFVISLLGHDFRVEVKTATLNNPLNPDGKLVLFYNRDQYKAQEDHDYLVVFAGVNREVTQIALIGWIHAEDIRSCKIWTKNMKAPAYAIPLAKLRDMRRLADAEVWR</sequence>
<evidence type="ECO:0000313" key="1">
    <source>
        <dbReference type="EMBL" id="AIY89928.1"/>
    </source>
</evidence>